<evidence type="ECO:0000313" key="2">
    <source>
        <dbReference type="Proteomes" id="UP000708208"/>
    </source>
</evidence>
<proteinExistence type="predicted"/>
<reference evidence="1" key="1">
    <citation type="submission" date="2021-06" db="EMBL/GenBank/DDBJ databases">
        <authorList>
            <person name="Hodson N. C."/>
            <person name="Mongue J. A."/>
            <person name="Jaron S. K."/>
        </authorList>
    </citation>
    <scope>NUCLEOTIDE SEQUENCE</scope>
</reference>
<dbReference type="AlphaFoldDB" id="A0A8J2PCL2"/>
<dbReference type="EMBL" id="CAJVCH010530720">
    <property type="protein sequence ID" value="CAG7823827.1"/>
    <property type="molecule type" value="Genomic_DNA"/>
</dbReference>
<sequence length="50" mass="5674">MDVTHPLSDIDELARQSVKNSVQIICKGNLEKLELNEHFVLFEGHALKVN</sequence>
<comment type="caution">
    <text evidence="1">The sequence shown here is derived from an EMBL/GenBank/DDBJ whole genome shotgun (WGS) entry which is preliminary data.</text>
</comment>
<dbReference type="OrthoDB" id="6776649at2759"/>
<gene>
    <name evidence="1" type="ORF">AFUS01_LOCUS34019</name>
</gene>
<accession>A0A8J2PCL2</accession>
<organism evidence="1 2">
    <name type="scientific">Allacma fusca</name>
    <dbReference type="NCBI Taxonomy" id="39272"/>
    <lineage>
        <taxon>Eukaryota</taxon>
        <taxon>Metazoa</taxon>
        <taxon>Ecdysozoa</taxon>
        <taxon>Arthropoda</taxon>
        <taxon>Hexapoda</taxon>
        <taxon>Collembola</taxon>
        <taxon>Symphypleona</taxon>
        <taxon>Sminthuridae</taxon>
        <taxon>Allacma</taxon>
    </lineage>
</organism>
<dbReference type="Proteomes" id="UP000708208">
    <property type="component" value="Unassembled WGS sequence"/>
</dbReference>
<keyword evidence="2" id="KW-1185">Reference proteome</keyword>
<feature type="non-terminal residue" evidence="1">
    <location>
        <position position="1"/>
    </location>
</feature>
<protein>
    <submittedName>
        <fullName evidence="1">Uncharacterized protein</fullName>
    </submittedName>
</protein>
<name>A0A8J2PCL2_9HEXA</name>
<evidence type="ECO:0000313" key="1">
    <source>
        <dbReference type="EMBL" id="CAG7823827.1"/>
    </source>
</evidence>